<keyword evidence="7" id="KW-0862">Zinc</keyword>
<evidence type="ECO:0000256" key="8">
    <source>
        <dbReference type="PROSITE-ProRule" id="PRU00175"/>
    </source>
</evidence>
<keyword evidence="6" id="KW-0833">Ubl conjugation pathway</keyword>
<dbReference type="AlphaFoldDB" id="A0AAU9IEG2"/>
<evidence type="ECO:0000256" key="3">
    <source>
        <dbReference type="ARBA" id="ARBA00022679"/>
    </source>
</evidence>
<dbReference type="InterPro" id="IPR051834">
    <property type="entry name" value="RING_finger_E3_ligase"/>
</dbReference>
<dbReference type="GO" id="GO:0061630">
    <property type="term" value="F:ubiquitin protein ligase activity"/>
    <property type="evidence" value="ECO:0007669"/>
    <property type="project" value="UniProtKB-EC"/>
</dbReference>
<evidence type="ECO:0000256" key="2">
    <source>
        <dbReference type="ARBA" id="ARBA00012483"/>
    </source>
</evidence>
<accession>A0AAU9IEG2</accession>
<evidence type="ECO:0000256" key="6">
    <source>
        <dbReference type="ARBA" id="ARBA00022786"/>
    </source>
</evidence>
<keyword evidence="12" id="KW-1185">Reference proteome</keyword>
<dbReference type="SMART" id="SM00184">
    <property type="entry name" value="RING"/>
    <property type="match status" value="1"/>
</dbReference>
<dbReference type="GO" id="GO:0006511">
    <property type="term" value="P:ubiquitin-dependent protein catabolic process"/>
    <property type="evidence" value="ECO:0007669"/>
    <property type="project" value="TreeGrafter"/>
</dbReference>
<dbReference type="GO" id="GO:0005634">
    <property type="term" value="C:nucleus"/>
    <property type="evidence" value="ECO:0007669"/>
    <property type="project" value="TreeGrafter"/>
</dbReference>
<dbReference type="EC" id="2.3.2.27" evidence="2"/>
<dbReference type="GO" id="GO:0016567">
    <property type="term" value="P:protein ubiquitination"/>
    <property type="evidence" value="ECO:0007669"/>
    <property type="project" value="UniProtKB-ARBA"/>
</dbReference>
<feature type="domain" description="RING-type" evidence="10">
    <location>
        <begin position="154"/>
        <end position="195"/>
    </location>
</feature>
<dbReference type="PROSITE" id="PS50089">
    <property type="entry name" value="ZF_RING_2"/>
    <property type="match status" value="1"/>
</dbReference>
<dbReference type="FunFam" id="3.30.40.10:FF:000127">
    <property type="entry name" value="E3 ubiquitin-protein ligase RNF181"/>
    <property type="match status" value="1"/>
</dbReference>
<keyword evidence="3" id="KW-0808">Transferase</keyword>
<dbReference type="InterPro" id="IPR013083">
    <property type="entry name" value="Znf_RING/FYVE/PHD"/>
</dbReference>
<dbReference type="Gene3D" id="3.30.40.10">
    <property type="entry name" value="Zinc/RING finger domain, C3HC4 (zinc finger)"/>
    <property type="match status" value="1"/>
</dbReference>
<name>A0AAU9IEG2_9CILI</name>
<dbReference type="SUPFAM" id="SSF57850">
    <property type="entry name" value="RING/U-box"/>
    <property type="match status" value="1"/>
</dbReference>
<evidence type="ECO:0000313" key="11">
    <source>
        <dbReference type="EMBL" id="CAG9313354.1"/>
    </source>
</evidence>
<dbReference type="SMART" id="SM00744">
    <property type="entry name" value="RINGv"/>
    <property type="match status" value="1"/>
</dbReference>
<evidence type="ECO:0000256" key="5">
    <source>
        <dbReference type="ARBA" id="ARBA00022771"/>
    </source>
</evidence>
<evidence type="ECO:0000256" key="4">
    <source>
        <dbReference type="ARBA" id="ARBA00022723"/>
    </source>
</evidence>
<feature type="region of interest" description="Disordered" evidence="9">
    <location>
        <begin position="32"/>
        <end position="65"/>
    </location>
</feature>
<dbReference type="EMBL" id="CAJZBQ010000010">
    <property type="protein sequence ID" value="CAG9313354.1"/>
    <property type="molecule type" value="Genomic_DNA"/>
</dbReference>
<keyword evidence="5 8" id="KW-0863">Zinc-finger</keyword>
<dbReference type="CDD" id="cd16454">
    <property type="entry name" value="RING-H2_PA-TM-RING"/>
    <property type="match status" value="1"/>
</dbReference>
<proteinExistence type="predicted"/>
<gene>
    <name evidence="11" type="ORF">BSTOLATCC_MIC8626</name>
</gene>
<evidence type="ECO:0000256" key="9">
    <source>
        <dbReference type="SAM" id="MobiDB-lite"/>
    </source>
</evidence>
<keyword evidence="4" id="KW-0479">Metal-binding</keyword>
<reference evidence="11" key="1">
    <citation type="submission" date="2021-09" db="EMBL/GenBank/DDBJ databases">
        <authorList>
            <consortium name="AG Swart"/>
            <person name="Singh M."/>
            <person name="Singh A."/>
            <person name="Seah K."/>
            <person name="Emmerich C."/>
        </authorList>
    </citation>
    <scope>NUCLEOTIDE SEQUENCE</scope>
    <source>
        <strain evidence="11">ATCC30299</strain>
    </source>
</reference>
<evidence type="ECO:0000259" key="10">
    <source>
        <dbReference type="PROSITE" id="PS50089"/>
    </source>
</evidence>
<dbReference type="Proteomes" id="UP001162131">
    <property type="component" value="Unassembled WGS sequence"/>
</dbReference>
<evidence type="ECO:0000256" key="1">
    <source>
        <dbReference type="ARBA" id="ARBA00000900"/>
    </source>
</evidence>
<dbReference type="PANTHER" id="PTHR45931:SF3">
    <property type="entry name" value="RING ZINC FINGER-CONTAINING PROTEIN"/>
    <property type="match status" value="1"/>
</dbReference>
<dbReference type="GO" id="GO:0008270">
    <property type="term" value="F:zinc ion binding"/>
    <property type="evidence" value="ECO:0007669"/>
    <property type="project" value="UniProtKB-KW"/>
</dbReference>
<dbReference type="Pfam" id="PF13639">
    <property type="entry name" value="zf-RING_2"/>
    <property type="match status" value="1"/>
</dbReference>
<evidence type="ECO:0000256" key="7">
    <source>
        <dbReference type="ARBA" id="ARBA00022833"/>
    </source>
</evidence>
<comment type="caution">
    <text evidence="11">The sequence shown here is derived from an EMBL/GenBank/DDBJ whole genome shotgun (WGS) entry which is preliminary data.</text>
</comment>
<comment type="catalytic activity">
    <reaction evidence="1">
        <text>S-ubiquitinyl-[E2 ubiquitin-conjugating enzyme]-L-cysteine + [acceptor protein]-L-lysine = [E2 ubiquitin-conjugating enzyme]-L-cysteine + N(6)-ubiquitinyl-[acceptor protein]-L-lysine.</text>
        <dbReference type="EC" id="2.3.2.27"/>
    </reaction>
</comment>
<sequence length="209" mass="23699">MNTDYHMKSFHCDACQSDYLQDLNQPMRCSRCSSQSVHDKTPNPQSQSFPSTSGREENPSQSTNQPLYDLHIHRVFNLMPDGSVIVTQTNLYIPVSLRNTNPQDFANFSSFMNFVSLLDILNQAQQNQQGSPPASEEAINSLPLINCTIAKSVCPICQDNYREEDKIRQMPCKHDFHDSCLSTWLRMHNTCPICRFQLSSPNGPQVPVS</sequence>
<protein>
    <recommendedName>
        <fullName evidence="2">RING-type E3 ubiquitin transferase</fullName>
        <ecNumber evidence="2">2.3.2.27</ecNumber>
    </recommendedName>
</protein>
<dbReference type="InterPro" id="IPR011016">
    <property type="entry name" value="Znf_RING-CH"/>
</dbReference>
<dbReference type="PANTHER" id="PTHR45931">
    <property type="entry name" value="SI:CH211-59O9.10"/>
    <property type="match status" value="1"/>
</dbReference>
<organism evidence="11 12">
    <name type="scientific">Blepharisma stoltei</name>
    <dbReference type="NCBI Taxonomy" id="1481888"/>
    <lineage>
        <taxon>Eukaryota</taxon>
        <taxon>Sar</taxon>
        <taxon>Alveolata</taxon>
        <taxon>Ciliophora</taxon>
        <taxon>Postciliodesmatophora</taxon>
        <taxon>Heterotrichea</taxon>
        <taxon>Heterotrichida</taxon>
        <taxon>Blepharismidae</taxon>
        <taxon>Blepharisma</taxon>
    </lineage>
</organism>
<dbReference type="InterPro" id="IPR001841">
    <property type="entry name" value="Znf_RING"/>
</dbReference>
<evidence type="ECO:0000313" key="12">
    <source>
        <dbReference type="Proteomes" id="UP001162131"/>
    </source>
</evidence>